<evidence type="ECO:0000313" key="2">
    <source>
        <dbReference type="Proteomes" id="UP001153954"/>
    </source>
</evidence>
<dbReference type="Proteomes" id="UP001153954">
    <property type="component" value="Unassembled WGS sequence"/>
</dbReference>
<evidence type="ECO:0000313" key="1">
    <source>
        <dbReference type="EMBL" id="CAH2097923.1"/>
    </source>
</evidence>
<sequence length="71" mass="8326">MDRNTRITVNVLQWNAQSIRPKSTELEALLNQEKIHIAVISETWLFQLSLWYILKGNKVFRDVQVDLIDTA</sequence>
<reference evidence="1" key="1">
    <citation type="submission" date="2022-03" db="EMBL/GenBank/DDBJ databases">
        <authorList>
            <person name="Tunstrom K."/>
        </authorList>
    </citation>
    <scope>NUCLEOTIDE SEQUENCE</scope>
</reference>
<dbReference type="EMBL" id="CAKOGL010000018">
    <property type="protein sequence ID" value="CAH2097923.1"/>
    <property type="molecule type" value="Genomic_DNA"/>
</dbReference>
<proteinExistence type="predicted"/>
<keyword evidence="2" id="KW-1185">Reference proteome</keyword>
<comment type="caution">
    <text evidence="1">The sequence shown here is derived from an EMBL/GenBank/DDBJ whole genome shotgun (WGS) entry which is preliminary data.</text>
</comment>
<dbReference type="InterPro" id="IPR036691">
    <property type="entry name" value="Endo/exonu/phosph_ase_sf"/>
</dbReference>
<name>A0AAU9UIY0_EUPED</name>
<dbReference type="Gene3D" id="3.60.10.10">
    <property type="entry name" value="Endonuclease/exonuclease/phosphatase"/>
    <property type="match status" value="1"/>
</dbReference>
<protein>
    <submittedName>
        <fullName evidence="1">Uncharacterized protein</fullName>
    </submittedName>
</protein>
<organism evidence="1 2">
    <name type="scientific">Euphydryas editha</name>
    <name type="common">Edith's checkerspot</name>
    <dbReference type="NCBI Taxonomy" id="104508"/>
    <lineage>
        <taxon>Eukaryota</taxon>
        <taxon>Metazoa</taxon>
        <taxon>Ecdysozoa</taxon>
        <taxon>Arthropoda</taxon>
        <taxon>Hexapoda</taxon>
        <taxon>Insecta</taxon>
        <taxon>Pterygota</taxon>
        <taxon>Neoptera</taxon>
        <taxon>Endopterygota</taxon>
        <taxon>Lepidoptera</taxon>
        <taxon>Glossata</taxon>
        <taxon>Ditrysia</taxon>
        <taxon>Papilionoidea</taxon>
        <taxon>Nymphalidae</taxon>
        <taxon>Nymphalinae</taxon>
        <taxon>Euphydryas</taxon>
    </lineage>
</organism>
<gene>
    <name evidence="1" type="ORF">EEDITHA_LOCUS13089</name>
</gene>
<dbReference type="AlphaFoldDB" id="A0AAU9UIY0"/>
<accession>A0AAU9UIY0</accession>
<dbReference type="SUPFAM" id="SSF56219">
    <property type="entry name" value="DNase I-like"/>
    <property type="match status" value="1"/>
</dbReference>